<comment type="caution">
    <text evidence="16">The sequence shown here is derived from an EMBL/GenBank/DDBJ whole genome shotgun (WGS) entry which is preliminary data.</text>
</comment>
<keyword evidence="6" id="KW-0812">Transmembrane</keyword>
<comment type="subunit">
    <text evidence="4 15">Homodimer; dimerization is reversible, and the dimeric form is the active one.</text>
</comment>
<keyword evidence="11 15" id="KW-0442">Lipid degradation</keyword>
<proteinExistence type="inferred from homology"/>
<keyword evidence="7 15" id="KW-0479">Metal-binding</keyword>
<feature type="chain" id="PRO_5044956804" description="Phospholipase A1" evidence="15">
    <location>
        <begin position="28"/>
        <end position="364"/>
    </location>
</feature>
<evidence type="ECO:0000256" key="8">
    <source>
        <dbReference type="ARBA" id="ARBA00022729"/>
    </source>
</evidence>
<keyword evidence="13" id="KW-0472">Membrane</keyword>
<evidence type="ECO:0000256" key="5">
    <source>
        <dbReference type="ARBA" id="ARBA00022452"/>
    </source>
</evidence>
<dbReference type="InterPro" id="IPR036541">
    <property type="entry name" value="PLipase_A1_sf"/>
</dbReference>
<organism evidence="16 17">
    <name type="scientific">Ideonella margarita</name>
    <dbReference type="NCBI Taxonomy" id="2984191"/>
    <lineage>
        <taxon>Bacteria</taxon>
        <taxon>Pseudomonadati</taxon>
        <taxon>Pseudomonadota</taxon>
        <taxon>Betaproteobacteria</taxon>
        <taxon>Burkholderiales</taxon>
        <taxon>Sphaerotilaceae</taxon>
        <taxon>Ideonella</taxon>
    </lineage>
</organism>
<keyword evidence="14 15" id="KW-0998">Cell outer membrane</keyword>
<name>A0ABU9C693_9BURK</name>
<evidence type="ECO:0000256" key="9">
    <source>
        <dbReference type="ARBA" id="ARBA00022801"/>
    </source>
</evidence>
<comment type="cofactor">
    <cofactor evidence="15">
        <name>Ca(2+)</name>
        <dbReference type="ChEBI" id="CHEBI:29108"/>
    </cofactor>
    <text evidence="15">Binds 1 Ca(2+) ion per monomer. In the dimeric form the Ca(2+) is bound by different amino acids with binding of each Ca(2+) shared with ligands coming from each monomer. The Ca(2+) ion may have a role in catalysis.</text>
</comment>
<dbReference type="SUPFAM" id="SSF56931">
    <property type="entry name" value="Outer membrane phospholipase A (OMPLA)"/>
    <property type="match status" value="1"/>
</dbReference>
<evidence type="ECO:0000256" key="4">
    <source>
        <dbReference type="ARBA" id="ARBA00011702"/>
    </source>
</evidence>
<dbReference type="EMBL" id="JBBUTI010000009">
    <property type="protein sequence ID" value="MEK8047411.1"/>
    <property type="molecule type" value="Genomic_DNA"/>
</dbReference>
<comment type="similarity">
    <text evidence="3 15">Belongs to the phospholipase A1 family.</text>
</comment>
<evidence type="ECO:0000256" key="10">
    <source>
        <dbReference type="ARBA" id="ARBA00022837"/>
    </source>
</evidence>
<dbReference type="Gene3D" id="2.40.230.10">
    <property type="entry name" value="Phospholipase A1"/>
    <property type="match status" value="1"/>
</dbReference>
<dbReference type="Pfam" id="PF02253">
    <property type="entry name" value="PLA1"/>
    <property type="match status" value="1"/>
</dbReference>
<dbReference type="EC" id="3.1.1.32" evidence="15"/>
<dbReference type="RefSeq" id="WP_341399720.1">
    <property type="nucleotide sequence ID" value="NZ_JBBUTI010000009.1"/>
</dbReference>
<reference evidence="16 17" key="1">
    <citation type="submission" date="2024-04" db="EMBL/GenBank/DDBJ databases">
        <title>Novel species of the genus Ideonella isolated from streams.</title>
        <authorList>
            <person name="Lu H."/>
        </authorList>
    </citation>
    <scope>NUCLEOTIDE SEQUENCE [LARGE SCALE GENOMIC DNA]</scope>
    <source>
        <strain evidence="16 17">LYT19W</strain>
    </source>
</reference>
<evidence type="ECO:0000256" key="1">
    <source>
        <dbReference type="ARBA" id="ARBA00000111"/>
    </source>
</evidence>
<evidence type="ECO:0000313" key="16">
    <source>
        <dbReference type="EMBL" id="MEK8047411.1"/>
    </source>
</evidence>
<comment type="subcellular location">
    <subcellularLocation>
        <location evidence="15">Cell outer membrane</location>
        <topology evidence="15">Multi-pass membrane protein</topology>
    </subcellularLocation>
    <text evidence="15">One of the very few enzymes located there.</text>
</comment>
<comment type="catalytic activity">
    <reaction evidence="1 15">
        <text>a 1,2-diacyl-sn-glycero-3-phosphocholine + H2O = a 2-acyl-sn-glycero-3-phosphocholine + a fatty acid + H(+)</text>
        <dbReference type="Rhea" id="RHEA:18689"/>
        <dbReference type="ChEBI" id="CHEBI:15377"/>
        <dbReference type="ChEBI" id="CHEBI:15378"/>
        <dbReference type="ChEBI" id="CHEBI:28868"/>
        <dbReference type="ChEBI" id="CHEBI:57643"/>
        <dbReference type="ChEBI" id="CHEBI:57875"/>
        <dbReference type="EC" id="3.1.1.32"/>
    </reaction>
</comment>
<dbReference type="PANTHER" id="PTHR40457:SF1">
    <property type="entry name" value="PHOSPHOLIPASE A1"/>
    <property type="match status" value="1"/>
</dbReference>
<evidence type="ECO:0000256" key="11">
    <source>
        <dbReference type="ARBA" id="ARBA00022963"/>
    </source>
</evidence>
<sequence>MELKSVRPAARRWSACLLGVMAASAQAVTGVDAAALCVQEADAALRLACYDRLHGRDAAASAPATASAMITASSAPTASSAITAPLVVGKAPVPQDTHLSQRWDLAGQSSTLFAPRVHKPVYLLPATWTNKVNLQPSSPSPNHSVSSDLDLSAVEAKYQLSFKSKLDDQVLGTPVSLWAAYTQSSRWQVYNGAASRPFRETNYEPEIILAVPMNVPVVGWNLRVASLSLNHQSNGRSLPLSRSWNRVIGSLAAERGEWVAEFRPWLRLREKPADDDNPDVQDYIGRGELLISRYWGDHAITLQARHSLKGGERSRGSAQLEWVFPMDGALHGFFQVFSGYGESLVDYNLRQTKVGLGVTIAGWR</sequence>
<keyword evidence="5" id="KW-1134">Transmembrane beta strand</keyword>
<keyword evidence="10 15" id="KW-0106">Calcium</keyword>
<evidence type="ECO:0000256" key="3">
    <source>
        <dbReference type="ARBA" id="ARBA00010525"/>
    </source>
</evidence>
<evidence type="ECO:0000256" key="12">
    <source>
        <dbReference type="ARBA" id="ARBA00023098"/>
    </source>
</evidence>
<protein>
    <recommendedName>
        <fullName evidence="15">Phospholipase A1</fullName>
        <ecNumber evidence="15">3.1.1.32</ecNumber>
        <ecNumber evidence="15">3.1.1.4</ecNumber>
    </recommendedName>
    <alternativeName>
        <fullName evidence="15">Phosphatidylcholine 1-acylhydrolase</fullName>
    </alternativeName>
</protein>
<gene>
    <name evidence="16" type="ORF">AACH00_13700</name>
</gene>
<keyword evidence="12 15" id="KW-0443">Lipid metabolism</keyword>
<dbReference type="Proteomes" id="UP001379945">
    <property type="component" value="Unassembled WGS sequence"/>
</dbReference>
<dbReference type="EC" id="3.1.1.4" evidence="15"/>
<evidence type="ECO:0000256" key="13">
    <source>
        <dbReference type="ARBA" id="ARBA00023136"/>
    </source>
</evidence>
<evidence type="ECO:0000256" key="15">
    <source>
        <dbReference type="RuleBase" id="RU366027"/>
    </source>
</evidence>
<evidence type="ECO:0000256" key="6">
    <source>
        <dbReference type="ARBA" id="ARBA00022692"/>
    </source>
</evidence>
<feature type="signal peptide" evidence="15">
    <location>
        <begin position="1"/>
        <end position="27"/>
    </location>
</feature>
<accession>A0ABU9C693</accession>
<evidence type="ECO:0000256" key="7">
    <source>
        <dbReference type="ARBA" id="ARBA00022723"/>
    </source>
</evidence>
<dbReference type="PANTHER" id="PTHR40457">
    <property type="entry name" value="PHOSPHOLIPASE A1"/>
    <property type="match status" value="1"/>
</dbReference>
<evidence type="ECO:0000256" key="14">
    <source>
        <dbReference type="ARBA" id="ARBA00023237"/>
    </source>
</evidence>
<dbReference type="PRINTS" id="PR01486">
    <property type="entry name" value="PHPHLIPASEA1"/>
</dbReference>
<keyword evidence="8 15" id="KW-0732">Signal</keyword>
<keyword evidence="17" id="KW-1185">Reference proteome</keyword>
<dbReference type="InterPro" id="IPR003187">
    <property type="entry name" value="PLipase_A1"/>
</dbReference>
<evidence type="ECO:0000313" key="17">
    <source>
        <dbReference type="Proteomes" id="UP001379945"/>
    </source>
</evidence>
<keyword evidence="9 15" id="KW-0378">Hydrolase</keyword>
<dbReference type="CDD" id="cd00541">
    <property type="entry name" value="OMPLA"/>
    <property type="match status" value="1"/>
</dbReference>
<evidence type="ECO:0000256" key="2">
    <source>
        <dbReference type="ARBA" id="ARBA00001604"/>
    </source>
</evidence>
<comment type="function">
    <text evidence="15">Hydrolysis of phosphatidylcholine with phospholipase A2 (EC 3.1.1.4) and phospholipase A1 (EC 3.1.1.32) activities.</text>
</comment>
<comment type="catalytic activity">
    <reaction evidence="2 15">
        <text>a 1,2-diacyl-sn-glycero-3-phosphocholine + H2O = a 1-acyl-sn-glycero-3-phosphocholine + a fatty acid + H(+)</text>
        <dbReference type="Rhea" id="RHEA:15801"/>
        <dbReference type="ChEBI" id="CHEBI:15377"/>
        <dbReference type="ChEBI" id="CHEBI:15378"/>
        <dbReference type="ChEBI" id="CHEBI:28868"/>
        <dbReference type="ChEBI" id="CHEBI:57643"/>
        <dbReference type="ChEBI" id="CHEBI:58168"/>
        <dbReference type="EC" id="3.1.1.4"/>
    </reaction>
</comment>